<keyword evidence="2" id="KW-0812">Transmembrane</keyword>
<protein>
    <recommendedName>
        <fullName evidence="5">Helix-hairpin-helix domain-containing protein</fullName>
    </recommendedName>
</protein>
<evidence type="ECO:0000256" key="1">
    <source>
        <dbReference type="SAM" id="MobiDB-lite"/>
    </source>
</evidence>
<keyword evidence="2" id="KW-0472">Membrane</keyword>
<name>A0A2W2BZH6_9ACTN</name>
<keyword evidence="4" id="KW-1185">Reference proteome</keyword>
<dbReference type="EMBL" id="POUB01000172">
    <property type="protein sequence ID" value="PZF92715.1"/>
    <property type="molecule type" value="Genomic_DNA"/>
</dbReference>
<sequence>MAWSFGHWLILIVALLAGLAAGWVWRGRRDTAATGQDSPVVDGGPGVGTTAVVAAPAPTATTDTERPEATVDPAPAAVAEPPAPGDADPTPTAVDPVGTDVTTDGDGTDAVEPAQPAAPAEEPAAAELAATAEPVPTTEPLAAAEPATDAEPVATAEPVADATPGEAETGPQPAAAPARAAVATPPVRPVPAATSEVADDFRRIQGVGPKMAAALQAAGIRTYRQLAELDEAGLRETIRAAGLRAAPGLATWPQQAKVLADGPDEAAAALSAAVPGDDA</sequence>
<dbReference type="RefSeq" id="WP_111136021.1">
    <property type="nucleotide sequence ID" value="NZ_POUB01000172.1"/>
</dbReference>
<evidence type="ECO:0000313" key="4">
    <source>
        <dbReference type="Proteomes" id="UP000248749"/>
    </source>
</evidence>
<dbReference type="OrthoDB" id="3298812at2"/>
<feature type="region of interest" description="Disordered" evidence="1">
    <location>
        <begin position="32"/>
        <end position="51"/>
    </location>
</feature>
<dbReference type="AlphaFoldDB" id="A0A2W2BZH6"/>
<gene>
    <name evidence="3" type="ORF">C1I99_21450</name>
</gene>
<reference evidence="3 4" key="1">
    <citation type="submission" date="2018-01" db="EMBL/GenBank/DDBJ databases">
        <title>Draft genome sequence of Salinispora sp. 13K206.</title>
        <authorList>
            <person name="Sahin N."/>
            <person name="Saygin H."/>
            <person name="Ay H."/>
        </authorList>
    </citation>
    <scope>NUCLEOTIDE SEQUENCE [LARGE SCALE GENOMIC DNA]</scope>
    <source>
        <strain evidence="3 4">13K206</strain>
    </source>
</reference>
<proteinExistence type="predicted"/>
<accession>A0A2W2BZH6</accession>
<dbReference type="Proteomes" id="UP000248749">
    <property type="component" value="Unassembled WGS sequence"/>
</dbReference>
<comment type="caution">
    <text evidence="3">The sequence shown here is derived from an EMBL/GenBank/DDBJ whole genome shotgun (WGS) entry which is preliminary data.</text>
</comment>
<organism evidence="3 4">
    <name type="scientific">Micromonospora deserti</name>
    <dbReference type="NCBI Taxonomy" id="2070366"/>
    <lineage>
        <taxon>Bacteria</taxon>
        <taxon>Bacillati</taxon>
        <taxon>Actinomycetota</taxon>
        <taxon>Actinomycetes</taxon>
        <taxon>Micromonosporales</taxon>
        <taxon>Micromonosporaceae</taxon>
        <taxon>Micromonospora</taxon>
    </lineage>
</organism>
<evidence type="ECO:0000313" key="3">
    <source>
        <dbReference type="EMBL" id="PZF92715.1"/>
    </source>
</evidence>
<feature type="transmembrane region" description="Helical" evidence="2">
    <location>
        <begin position="6"/>
        <end position="25"/>
    </location>
</feature>
<feature type="region of interest" description="Disordered" evidence="1">
    <location>
        <begin position="143"/>
        <end position="173"/>
    </location>
</feature>
<dbReference type="Gene3D" id="1.10.150.20">
    <property type="entry name" value="5' to 3' exonuclease, C-terminal subdomain"/>
    <property type="match status" value="1"/>
</dbReference>
<evidence type="ECO:0008006" key="5">
    <source>
        <dbReference type="Google" id="ProtNLM"/>
    </source>
</evidence>
<keyword evidence="2" id="KW-1133">Transmembrane helix</keyword>
<evidence type="ECO:0000256" key="2">
    <source>
        <dbReference type="SAM" id="Phobius"/>
    </source>
</evidence>
<feature type="compositionally biased region" description="Low complexity" evidence="1">
    <location>
        <begin position="143"/>
        <end position="158"/>
    </location>
</feature>
<feature type="region of interest" description="Disordered" evidence="1">
    <location>
        <begin position="75"/>
        <end position="131"/>
    </location>
</feature>